<feature type="compositionally biased region" description="Low complexity" evidence="14">
    <location>
        <begin position="776"/>
        <end position="798"/>
    </location>
</feature>
<feature type="domain" description="GRF-type" evidence="17">
    <location>
        <begin position="814"/>
        <end position="856"/>
    </location>
</feature>
<dbReference type="SUPFAM" id="SSF57756">
    <property type="entry name" value="Retrovirus zinc finger-like domains"/>
    <property type="match status" value="1"/>
</dbReference>
<dbReference type="InterPro" id="IPR013824">
    <property type="entry name" value="Topo_IA_cen_sub1"/>
</dbReference>
<dbReference type="Proteomes" id="UP000027361">
    <property type="component" value="Unassembled WGS sequence"/>
</dbReference>
<feature type="region of interest" description="Disordered" evidence="14">
    <location>
        <begin position="1022"/>
        <end position="1103"/>
    </location>
</feature>
<dbReference type="InterPro" id="IPR013825">
    <property type="entry name" value="Topo_IA_cen_sub2"/>
</dbReference>
<keyword evidence="8" id="KW-0862">Zinc</keyword>
<dbReference type="PROSITE" id="PS51999">
    <property type="entry name" value="ZF_GRF"/>
    <property type="match status" value="4"/>
</dbReference>
<dbReference type="Pfam" id="PF01751">
    <property type="entry name" value="Toprim"/>
    <property type="match status" value="1"/>
</dbReference>
<dbReference type="SUPFAM" id="SSF56712">
    <property type="entry name" value="Prokaryotic type I DNA topoisomerase"/>
    <property type="match status" value="1"/>
</dbReference>
<evidence type="ECO:0000259" key="15">
    <source>
        <dbReference type="PROSITE" id="PS50158"/>
    </source>
</evidence>
<dbReference type="SMART" id="SM00436">
    <property type="entry name" value="TOP1Bc"/>
    <property type="match status" value="1"/>
</dbReference>
<evidence type="ECO:0000256" key="2">
    <source>
        <dbReference type="ARBA" id="ARBA00001946"/>
    </source>
</evidence>
<keyword evidence="6" id="KW-0479">Metal-binding</keyword>
<keyword evidence="7 12" id="KW-0863">Zinc-finger</keyword>
<dbReference type="GO" id="GO:0006265">
    <property type="term" value="P:DNA topological change"/>
    <property type="evidence" value="ECO:0007669"/>
    <property type="project" value="InterPro"/>
</dbReference>
<evidence type="ECO:0000313" key="20">
    <source>
        <dbReference type="Proteomes" id="UP000027361"/>
    </source>
</evidence>
<feature type="compositionally biased region" description="Low complexity" evidence="14">
    <location>
        <begin position="1050"/>
        <end position="1059"/>
    </location>
</feature>
<dbReference type="GeneID" id="25263197"/>
<evidence type="ECO:0000256" key="4">
    <source>
        <dbReference type="ARBA" id="ARBA00012891"/>
    </source>
</evidence>
<gene>
    <name evidence="19" type="ORF">K437DRAFT_246015</name>
</gene>
<evidence type="ECO:0000259" key="16">
    <source>
        <dbReference type="PROSITE" id="PS50880"/>
    </source>
</evidence>
<dbReference type="SMART" id="SM00343">
    <property type="entry name" value="ZnF_C2HC"/>
    <property type="match status" value="1"/>
</dbReference>
<feature type="compositionally biased region" description="Low complexity" evidence="14">
    <location>
        <begin position="396"/>
        <end position="405"/>
    </location>
</feature>
<comment type="cofactor">
    <cofactor evidence="2">
        <name>Mg(2+)</name>
        <dbReference type="ChEBI" id="CHEBI:18420"/>
    </cofactor>
</comment>
<feature type="domain" description="Toprim" evidence="16">
    <location>
        <begin position="2"/>
        <end position="147"/>
    </location>
</feature>
<dbReference type="GO" id="GO:0031422">
    <property type="term" value="C:RecQ family helicase-topoisomerase III complex"/>
    <property type="evidence" value="ECO:0007669"/>
    <property type="project" value="TreeGrafter"/>
</dbReference>
<dbReference type="PANTHER" id="PTHR11390:SF21">
    <property type="entry name" value="DNA TOPOISOMERASE 3-ALPHA"/>
    <property type="match status" value="1"/>
</dbReference>
<proteinExistence type="inferred from homology"/>
<feature type="region of interest" description="Disordered" evidence="14">
    <location>
        <begin position="631"/>
        <end position="732"/>
    </location>
</feature>
<dbReference type="InterPro" id="IPR034144">
    <property type="entry name" value="TOPRIM_TopoIII"/>
</dbReference>
<dbReference type="FunCoup" id="A0A066W1D5">
    <property type="interactions" value="697"/>
</dbReference>
<name>A0A066W1D5_TILAU</name>
<dbReference type="InterPro" id="IPR010666">
    <property type="entry name" value="Znf_GRF"/>
</dbReference>
<evidence type="ECO:0000256" key="12">
    <source>
        <dbReference type="PROSITE-ProRule" id="PRU00047"/>
    </source>
</evidence>
<dbReference type="InterPro" id="IPR036875">
    <property type="entry name" value="Znf_CCHC_sf"/>
</dbReference>
<dbReference type="InterPro" id="IPR006171">
    <property type="entry name" value="TOPRIM_dom"/>
</dbReference>
<dbReference type="InterPro" id="IPR003602">
    <property type="entry name" value="Topo_IA_DNA-bd_dom"/>
</dbReference>
<feature type="region of interest" description="Disordered" evidence="14">
    <location>
        <begin position="776"/>
        <end position="828"/>
    </location>
</feature>
<dbReference type="Pfam" id="PF00098">
    <property type="entry name" value="zf-CCHC"/>
    <property type="match status" value="1"/>
</dbReference>
<evidence type="ECO:0000256" key="9">
    <source>
        <dbReference type="ARBA" id="ARBA00023029"/>
    </source>
</evidence>
<feature type="compositionally biased region" description="Gly residues" evidence="14">
    <location>
        <begin position="1060"/>
        <end position="1086"/>
    </location>
</feature>
<dbReference type="InterPro" id="IPR023405">
    <property type="entry name" value="Topo_IA_core_domain"/>
</dbReference>
<feature type="region of interest" description="Disordered" evidence="14">
    <location>
        <begin position="939"/>
        <end position="969"/>
    </location>
</feature>
<evidence type="ECO:0000256" key="7">
    <source>
        <dbReference type="ARBA" id="ARBA00022771"/>
    </source>
</evidence>
<dbReference type="Pfam" id="PF06839">
    <property type="entry name" value="Zn_ribbon_GRF"/>
    <property type="match status" value="4"/>
</dbReference>
<accession>A0A066W1D5</accession>
<evidence type="ECO:0000256" key="13">
    <source>
        <dbReference type="RuleBase" id="RU362092"/>
    </source>
</evidence>
<dbReference type="EMBL" id="JMSN01000029">
    <property type="protein sequence ID" value="KDN47556.1"/>
    <property type="molecule type" value="Genomic_DNA"/>
</dbReference>
<feature type="compositionally biased region" description="Polar residues" evidence="14">
    <location>
        <begin position="799"/>
        <end position="810"/>
    </location>
</feature>
<feature type="compositionally biased region" description="Basic and acidic residues" evidence="14">
    <location>
        <begin position="382"/>
        <end position="395"/>
    </location>
</feature>
<evidence type="ECO:0000256" key="11">
    <source>
        <dbReference type="ARBA" id="ARBA00023235"/>
    </source>
</evidence>
<dbReference type="Gene3D" id="1.10.290.10">
    <property type="entry name" value="Topoisomerase I, domain 4"/>
    <property type="match status" value="1"/>
</dbReference>
<dbReference type="EC" id="5.6.2.1" evidence="4 13"/>
<dbReference type="GO" id="GO:0006310">
    <property type="term" value="P:DNA recombination"/>
    <property type="evidence" value="ECO:0007669"/>
    <property type="project" value="TreeGrafter"/>
</dbReference>
<evidence type="ECO:0000256" key="5">
    <source>
        <dbReference type="ARBA" id="ARBA00022664"/>
    </source>
</evidence>
<dbReference type="OrthoDB" id="430051at2759"/>
<comment type="catalytic activity">
    <reaction evidence="1 13">
        <text>ATP-independent breakage of single-stranded DNA, followed by passage and rejoining.</text>
        <dbReference type="EC" id="5.6.2.1"/>
    </reaction>
</comment>
<dbReference type="InterPro" id="IPR000380">
    <property type="entry name" value="Topo_IA"/>
</dbReference>
<dbReference type="InterPro" id="IPR001878">
    <property type="entry name" value="Znf_CCHC"/>
</dbReference>
<feature type="domain" description="GRF-type" evidence="17">
    <location>
        <begin position="979"/>
        <end position="1022"/>
    </location>
</feature>
<dbReference type="GO" id="GO:0003677">
    <property type="term" value="F:DNA binding"/>
    <property type="evidence" value="ECO:0007669"/>
    <property type="project" value="UniProtKB-KW"/>
</dbReference>
<evidence type="ECO:0000313" key="19">
    <source>
        <dbReference type="EMBL" id="KDN47556.1"/>
    </source>
</evidence>
<dbReference type="Gene3D" id="1.10.460.10">
    <property type="entry name" value="Topoisomerase I, domain 2"/>
    <property type="match status" value="1"/>
</dbReference>
<comment type="function">
    <text evidence="13">Introduces a single-strand break via transesterification at a target site in duplex DNA. Releases the supercoiling and torsional tension of DNA introduced during the DNA replication and transcription by transiently cleaving and rejoining one strand of the DNA duplex. The scissile phosphodiester is attacked by the catalytic tyrosine of the enzyme, resulting in the formation of a DNA-(5'-phosphotyrosyl)-enzyme intermediate and the expulsion of a 3'-OH DNA strand.</text>
</comment>
<dbReference type="FunFam" id="1.10.290.10:FF:000003">
    <property type="entry name" value="DNA topoisomerase"/>
    <property type="match status" value="1"/>
</dbReference>
<protein>
    <recommendedName>
        <fullName evidence="4 13">DNA topoisomerase</fullName>
        <ecNumber evidence="4 13">5.6.2.1</ecNumber>
    </recommendedName>
</protein>
<evidence type="ECO:0000256" key="10">
    <source>
        <dbReference type="ARBA" id="ARBA00023125"/>
    </source>
</evidence>
<evidence type="ECO:0000256" key="6">
    <source>
        <dbReference type="ARBA" id="ARBA00022723"/>
    </source>
</evidence>
<dbReference type="GO" id="GO:0006397">
    <property type="term" value="P:mRNA processing"/>
    <property type="evidence" value="ECO:0007669"/>
    <property type="project" value="UniProtKB-KW"/>
</dbReference>
<dbReference type="PROSITE" id="PS50880">
    <property type="entry name" value="TOPRIM"/>
    <property type="match status" value="1"/>
</dbReference>
<dbReference type="AlphaFoldDB" id="A0A066W1D5"/>
<dbReference type="InterPro" id="IPR013497">
    <property type="entry name" value="Topo_IA_cen"/>
</dbReference>
<dbReference type="STRING" id="1037660.A0A066W1D5"/>
<dbReference type="InterPro" id="IPR003601">
    <property type="entry name" value="Topo_IA_2"/>
</dbReference>
<keyword evidence="5" id="KW-0507">mRNA processing</keyword>
<dbReference type="Pfam" id="PF01131">
    <property type="entry name" value="Topoisom_bac"/>
    <property type="match status" value="1"/>
</dbReference>
<sequence>MKYLCVAEKPSVAKSVAEILSGGQFHNRPGKDQYCRNYDFQYRFDDVGFVNMTMTSVRGHLTNSDFEPEYRSWRSCDPSALFEAPIVTSISDDAKRISRNLGDEARNASMLIIWTDCDREGEHIGAEIVREVRKANRQIVVKRARFSAIISNQIHAACRNAEQLDWHAASAVEARMELDLRIGASFTRMQSLRLQARFPAELESQVISYGPCQFPTLGFVVDRYDKVENFVPEAFWYISLEHRLPANQGDQGEGRTGTGMSTAFTWERGHLFDYAIVQMLHRRCLAAAEAVVTNVQKKPTKKWKPYPLTTVELQKAGSRLLHLAPKKVLDIAEALYNKGFLSYPRTETDTYDKDFDFHSLIEKQQSNESWGHYAQTLNGDRGHFDRPRDGKKNDQAHPPIHPIAHAPSLVGDDKRVYDYVTRRFLASCSRDAVGWQTTVTVEMASEGFQATGLVVTERNFLDVYPYEKWESNVLPDIYQAGFSFIPTPPAGECALKEGQTTRPKLLTEADLVGLMDKNGIGTDATIAEHITKVIDRQYVMMQTEGRIKYLVPSTLGIGLVEGYNKVDLEKSLSKPFLRRETEHRMDLIARNERTKQEIIDETLDEYRAVFVTVNSRFQTLIDSVGKYFGVEGGEESGQDENAFLEFGSDGDGGDGGGADGGHGGGRRGRARGSRQPGTRPSRRPHGRRDANVTSREDGVDDGDDKDGGFGAGQPPHKRARGEHRAGPAPTCACGEETIRRQVKKDGPNKGRWFWACHRPRDEAQCDFFEWADGPSKRSSASASSAAANNARPARQAFASTSASTVQSDRSPPQCRCQEASVERTSGKEGANQGRKFWACAKPREEQCGFFEWLEGPSCASKCGGQYGRSVSCTGAGQTARSLQDEGGEEDARYCKCSEPAAFLTVAKDGPNQGRRFYGCAKPRDAGSCGFFEWADEPPRESGGRCAGPSSLGHAGRNGGAEGWASRSRADDADAEKRRCDCGLEAALKTVFKEGPNKGREFWCCCKESERLRCKFFEWADGQESRGGGGTGNRSSMSASPQRPAGKDYSGRSGSGSARGSRGGGRGIGGRGGRKGSGGGTVGGGAGSCFNCGKRGHWASECPV</sequence>
<evidence type="ECO:0000256" key="8">
    <source>
        <dbReference type="ARBA" id="ARBA00022833"/>
    </source>
</evidence>
<reference evidence="19 20" key="1">
    <citation type="submission" date="2014-05" db="EMBL/GenBank/DDBJ databases">
        <title>Draft genome sequence of a rare smut relative, Tilletiaria anomala UBC 951.</title>
        <authorList>
            <consortium name="DOE Joint Genome Institute"/>
            <person name="Toome M."/>
            <person name="Kuo A."/>
            <person name="Henrissat B."/>
            <person name="Lipzen A."/>
            <person name="Tritt A."/>
            <person name="Yoshinaga Y."/>
            <person name="Zane M."/>
            <person name="Barry K."/>
            <person name="Grigoriev I.V."/>
            <person name="Spatafora J.W."/>
            <person name="Aimea M.C."/>
        </authorList>
    </citation>
    <scope>NUCLEOTIDE SEQUENCE [LARGE SCALE GENOMIC DNA]</scope>
    <source>
        <strain evidence="19 20">UBC 951</strain>
    </source>
</reference>
<organism evidence="19 20">
    <name type="scientific">Tilletiaria anomala (strain ATCC 24038 / CBS 436.72 / UBC 951)</name>
    <dbReference type="NCBI Taxonomy" id="1037660"/>
    <lineage>
        <taxon>Eukaryota</taxon>
        <taxon>Fungi</taxon>
        <taxon>Dikarya</taxon>
        <taxon>Basidiomycota</taxon>
        <taxon>Ustilaginomycotina</taxon>
        <taxon>Exobasidiomycetes</taxon>
        <taxon>Georgefischeriales</taxon>
        <taxon>Tilletiariaceae</taxon>
        <taxon>Tilletiaria</taxon>
    </lineage>
</organism>
<dbReference type="PRINTS" id="PR00417">
    <property type="entry name" value="PRTPISMRASEI"/>
</dbReference>
<feature type="domain" description="CCHC-type" evidence="15">
    <location>
        <begin position="1088"/>
        <end position="1102"/>
    </location>
</feature>
<dbReference type="GO" id="GO:0003917">
    <property type="term" value="F:DNA topoisomerase type I (single strand cut, ATP-independent) activity"/>
    <property type="evidence" value="ECO:0007669"/>
    <property type="project" value="UniProtKB-EC"/>
</dbReference>
<dbReference type="GO" id="GO:0006281">
    <property type="term" value="P:DNA repair"/>
    <property type="evidence" value="ECO:0007669"/>
    <property type="project" value="TreeGrafter"/>
</dbReference>
<feature type="domain" description="GRF-type" evidence="17">
    <location>
        <begin position="894"/>
        <end position="937"/>
    </location>
</feature>
<evidence type="ECO:0000259" key="17">
    <source>
        <dbReference type="PROSITE" id="PS51999"/>
    </source>
</evidence>
<dbReference type="GO" id="GO:0008270">
    <property type="term" value="F:zinc ion binding"/>
    <property type="evidence" value="ECO:0007669"/>
    <property type="project" value="UniProtKB-KW"/>
</dbReference>
<evidence type="ECO:0000259" key="18">
    <source>
        <dbReference type="PROSITE" id="PS52039"/>
    </source>
</evidence>
<dbReference type="HOGENOM" id="CLU_002929_1_1_1"/>
<feature type="region of interest" description="Disordered" evidence="14">
    <location>
        <begin position="382"/>
        <end position="405"/>
    </location>
</feature>
<evidence type="ECO:0000256" key="1">
    <source>
        <dbReference type="ARBA" id="ARBA00000213"/>
    </source>
</evidence>
<dbReference type="SMART" id="SM00493">
    <property type="entry name" value="TOPRIM"/>
    <property type="match status" value="1"/>
</dbReference>
<dbReference type="PROSITE" id="PS50158">
    <property type="entry name" value="ZF_CCHC"/>
    <property type="match status" value="1"/>
</dbReference>
<feature type="domain" description="Topo IA-type catalytic" evidence="18">
    <location>
        <begin position="165"/>
        <end position="610"/>
    </location>
</feature>
<keyword evidence="20" id="KW-1185">Reference proteome</keyword>
<comment type="similarity">
    <text evidence="3 13">Belongs to the type IA topoisomerase family.</text>
</comment>
<comment type="caution">
    <text evidence="19">The sequence shown here is derived from an EMBL/GenBank/DDBJ whole genome shotgun (WGS) entry which is preliminary data.</text>
</comment>
<dbReference type="PANTHER" id="PTHR11390">
    <property type="entry name" value="PROKARYOTIC DNA TOPOISOMERASE"/>
    <property type="match status" value="1"/>
</dbReference>
<dbReference type="RefSeq" id="XP_013243893.1">
    <property type="nucleotide sequence ID" value="XM_013388439.1"/>
</dbReference>
<dbReference type="CDD" id="cd00186">
    <property type="entry name" value="TOP1Ac"/>
    <property type="match status" value="1"/>
</dbReference>
<keyword evidence="10 13" id="KW-0238">DNA-binding</keyword>
<feature type="compositionally biased region" description="Basic and acidic residues" evidence="14">
    <location>
        <begin position="687"/>
        <end position="697"/>
    </location>
</feature>
<feature type="compositionally biased region" description="Gly residues" evidence="14">
    <location>
        <begin position="649"/>
        <end position="663"/>
    </location>
</feature>
<evidence type="ECO:0000256" key="3">
    <source>
        <dbReference type="ARBA" id="ARBA00009446"/>
    </source>
</evidence>
<feature type="domain" description="GRF-type" evidence="17">
    <location>
        <begin position="731"/>
        <end position="774"/>
    </location>
</feature>
<dbReference type="CDD" id="cd03362">
    <property type="entry name" value="TOPRIM_TopoIA_TopoIII"/>
    <property type="match status" value="1"/>
</dbReference>
<dbReference type="GO" id="GO:0005634">
    <property type="term" value="C:nucleus"/>
    <property type="evidence" value="ECO:0007669"/>
    <property type="project" value="TreeGrafter"/>
</dbReference>
<dbReference type="OMA" id="WYKTCLP"/>
<dbReference type="SMART" id="SM00437">
    <property type="entry name" value="TOP1Ac"/>
    <property type="match status" value="1"/>
</dbReference>
<dbReference type="PROSITE" id="PS52039">
    <property type="entry name" value="TOPO_IA_2"/>
    <property type="match status" value="1"/>
</dbReference>
<keyword evidence="9 13" id="KW-0799">Topoisomerase</keyword>
<dbReference type="InParanoid" id="A0A066W1D5"/>
<dbReference type="Gene3D" id="2.70.20.10">
    <property type="entry name" value="Topoisomerase I, domain 3"/>
    <property type="match status" value="1"/>
</dbReference>
<dbReference type="InterPro" id="IPR013826">
    <property type="entry name" value="Topo_IA_cen_sub3"/>
</dbReference>
<dbReference type="Gene3D" id="3.40.50.140">
    <property type="match status" value="1"/>
</dbReference>
<dbReference type="Gene3D" id="4.10.60.10">
    <property type="entry name" value="Zinc finger, CCHC-type"/>
    <property type="match status" value="1"/>
</dbReference>
<evidence type="ECO:0000256" key="14">
    <source>
        <dbReference type="SAM" id="MobiDB-lite"/>
    </source>
</evidence>
<keyword evidence="11 13" id="KW-0413">Isomerase</keyword>
<dbReference type="FunFam" id="3.40.50.140:FF:000005">
    <property type="entry name" value="DNA topoisomerase"/>
    <property type="match status" value="1"/>
</dbReference>